<evidence type="ECO:0000259" key="4">
    <source>
        <dbReference type="Pfam" id="PF00370"/>
    </source>
</evidence>
<dbReference type="InterPro" id="IPR018484">
    <property type="entry name" value="FGGY_N"/>
</dbReference>
<evidence type="ECO:0000313" key="6">
    <source>
        <dbReference type="EMBL" id="GGN63255.1"/>
    </source>
</evidence>
<dbReference type="InterPro" id="IPR018485">
    <property type="entry name" value="FGGY_C"/>
</dbReference>
<dbReference type="SUPFAM" id="SSF53067">
    <property type="entry name" value="Actin-like ATPase domain"/>
    <property type="match status" value="2"/>
</dbReference>
<feature type="domain" description="Carbohydrate kinase FGGY N-terminal" evidence="4">
    <location>
        <begin position="15"/>
        <end position="241"/>
    </location>
</feature>
<dbReference type="GO" id="GO:0005975">
    <property type="term" value="P:carbohydrate metabolic process"/>
    <property type="evidence" value="ECO:0007669"/>
    <property type="project" value="InterPro"/>
</dbReference>
<protein>
    <submittedName>
        <fullName evidence="6">L-ribulokinase</fullName>
    </submittedName>
</protein>
<comment type="caution">
    <text evidence="6">The sequence shown here is derived from an EMBL/GenBank/DDBJ whole genome shotgun (WGS) entry which is preliminary data.</text>
</comment>
<evidence type="ECO:0000256" key="3">
    <source>
        <dbReference type="ARBA" id="ARBA00022777"/>
    </source>
</evidence>
<name>A0A917Y1T0_9BACI</name>
<dbReference type="Pfam" id="PF02782">
    <property type="entry name" value="FGGY_C"/>
    <property type="match status" value="1"/>
</dbReference>
<dbReference type="InterPro" id="IPR043129">
    <property type="entry name" value="ATPase_NBD"/>
</dbReference>
<comment type="similarity">
    <text evidence="1">Belongs to the FGGY kinase family.</text>
</comment>
<evidence type="ECO:0000313" key="7">
    <source>
        <dbReference type="Proteomes" id="UP000624041"/>
    </source>
</evidence>
<reference evidence="6" key="1">
    <citation type="journal article" date="2014" name="Int. J. Syst. Evol. Microbiol.">
        <title>Complete genome sequence of Corynebacterium casei LMG S-19264T (=DSM 44701T), isolated from a smear-ripened cheese.</title>
        <authorList>
            <consortium name="US DOE Joint Genome Institute (JGI-PGF)"/>
            <person name="Walter F."/>
            <person name="Albersmeier A."/>
            <person name="Kalinowski J."/>
            <person name="Ruckert C."/>
        </authorList>
    </citation>
    <scope>NUCLEOTIDE SEQUENCE</scope>
    <source>
        <strain evidence="6">JCM 17251</strain>
    </source>
</reference>
<evidence type="ECO:0000259" key="5">
    <source>
        <dbReference type="Pfam" id="PF02782"/>
    </source>
</evidence>
<keyword evidence="2" id="KW-0808">Transferase</keyword>
<evidence type="ECO:0000256" key="2">
    <source>
        <dbReference type="ARBA" id="ARBA00022679"/>
    </source>
</evidence>
<reference evidence="6" key="2">
    <citation type="submission" date="2020-09" db="EMBL/GenBank/DDBJ databases">
        <authorList>
            <person name="Sun Q."/>
            <person name="Ohkuma M."/>
        </authorList>
    </citation>
    <scope>NUCLEOTIDE SEQUENCE</scope>
    <source>
        <strain evidence="6">JCM 17251</strain>
    </source>
</reference>
<dbReference type="Pfam" id="PF00370">
    <property type="entry name" value="FGGY_N"/>
    <property type="match status" value="1"/>
</dbReference>
<dbReference type="PANTHER" id="PTHR43095:SF5">
    <property type="entry name" value="XYLULOSE KINASE"/>
    <property type="match status" value="1"/>
</dbReference>
<dbReference type="PANTHER" id="PTHR43095">
    <property type="entry name" value="SUGAR KINASE"/>
    <property type="match status" value="1"/>
</dbReference>
<proteinExistence type="inferred from homology"/>
<keyword evidence="3" id="KW-0418">Kinase</keyword>
<dbReference type="Gene3D" id="3.30.420.40">
    <property type="match status" value="2"/>
</dbReference>
<sequence>MNLTETSTAIQQGDVYLGIELGSTRIKAVLIDNDFNTIAAGNYAWENKFENGMWTYSLEDVWKGIQSSYLQLAADVESKYHTTLSNIRSIGVSAMMHGYLPFSKNDELLTPFRTWRNNTTGQAAHDLTELFQFNIPERWSIAHLYQAILDQEEHVREVDFITTLAGYVHWKLSGEKVLGVGDASGMFPIEESGSYSDKHIKLFENLENVSQYDWNLLDILPKVLQAGDHAGTLSEAGARLLDINGNLQAGSIMAPPEGDAGTGMVSTNSVRRRTGNISVGTSAFSMLVLDKPLQKVYKDIDLVTTPNNEPVAMVHTNNCSSDINAWAGIFQEFAERLGVNLDEGRLFEILFHSTTRSEPDAGGLVNYSYLSGENITKMPEGRPLFVRDVNSSFTLANFFLTQLYAAFAPLKIGMDILINEEKIETNVLIAQGGLFKTPVIAQQILSNALNIPITVMKTASEGGAWGMAVLAAYVKQGNKEISLEDFLDQYVFTDPQSSTLSPEPAGVEGYEQFITKYRAGLPVELAAIEHI</sequence>
<dbReference type="GO" id="GO:0016301">
    <property type="term" value="F:kinase activity"/>
    <property type="evidence" value="ECO:0007669"/>
    <property type="project" value="UniProtKB-KW"/>
</dbReference>
<dbReference type="CDD" id="cd07809">
    <property type="entry name" value="ASKHA_NBD_FGGY_BaXK-like"/>
    <property type="match status" value="1"/>
</dbReference>
<organism evidence="6 7">
    <name type="scientific">Oceanobacillus indicireducens</name>
    <dbReference type="NCBI Taxonomy" id="1004261"/>
    <lineage>
        <taxon>Bacteria</taxon>
        <taxon>Bacillati</taxon>
        <taxon>Bacillota</taxon>
        <taxon>Bacilli</taxon>
        <taxon>Bacillales</taxon>
        <taxon>Bacillaceae</taxon>
        <taxon>Oceanobacillus</taxon>
    </lineage>
</organism>
<accession>A0A917Y1T0</accession>
<dbReference type="InterPro" id="IPR050406">
    <property type="entry name" value="FGGY_Carb_Kinase"/>
</dbReference>
<dbReference type="RefSeq" id="WP_077703051.1">
    <property type="nucleotide sequence ID" value="NZ_BMOS01000026.1"/>
</dbReference>
<gene>
    <name evidence="6" type="primary">araB</name>
    <name evidence="6" type="ORF">GCM10007971_29970</name>
</gene>
<dbReference type="AlphaFoldDB" id="A0A917Y1T0"/>
<keyword evidence="7" id="KW-1185">Reference proteome</keyword>
<dbReference type="Proteomes" id="UP000624041">
    <property type="component" value="Unassembled WGS sequence"/>
</dbReference>
<dbReference type="EMBL" id="BMOS01000026">
    <property type="protein sequence ID" value="GGN63255.1"/>
    <property type="molecule type" value="Genomic_DNA"/>
</dbReference>
<feature type="domain" description="Carbohydrate kinase FGGY C-terminal" evidence="5">
    <location>
        <begin position="276"/>
        <end position="473"/>
    </location>
</feature>
<evidence type="ECO:0000256" key="1">
    <source>
        <dbReference type="ARBA" id="ARBA00009156"/>
    </source>
</evidence>